<evidence type="ECO:0000256" key="1">
    <source>
        <dbReference type="ARBA" id="ARBA00023242"/>
    </source>
</evidence>
<accession>A0AAE8N2H8</accession>
<proteinExistence type="predicted"/>
<dbReference type="CDD" id="cd12148">
    <property type="entry name" value="fungal_TF_MHR"/>
    <property type="match status" value="1"/>
</dbReference>
<sequence>MALLGQQYSGTPTESPAWWASLNAVLAITQRRRAEISQDPSADEDLAWCYAANALGTTLDILMRNTQLLSVQALLSIAWFFIGTPNPQPSFMLVGNALRLAHSIGLHRANHGSASWDSIELYMRRKVFWIALSLDRELCLRTGRPPAHDLHHFQVDMPSDSLDDTEFVPAEMAPD</sequence>
<evidence type="ECO:0000313" key="4">
    <source>
        <dbReference type="Proteomes" id="UP001187682"/>
    </source>
</evidence>
<dbReference type="Pfam" id="PF04082">
    <property type="entry name" value="Fungal_trans"/>
    <property type="match status" value="1"/>
</dbReference>
<dbReference type="PANTHER" id="PTHR46910">
    <property type="entry name" value="TRANSCRIPTION FACTOR PDR1"/>
    <property type="match status" value="1"/>
</dbReference>
<name>A0AAE8N2H8_9PEZI</name>
<dbReference type="InterPro" id="IPR050987">
    <property type="entry name" value="AtrR-like"/>
</dbReference>
<dbReference type="GO" id="GO:0008270">
    <property type="term" value="F:zinc ion binding"/>
    <property type="evidence" value="ECO:0007669"/>
    <property type="project" value="InterPro"/>
</dbReference>
<keyword evidence="4" id="KW-1185">Reference proteome</keyword>
<comment type="caution">
    <text evidence="3">The sequence shown here is derived from an EMBL/GenBank/DDBJ whole genome shotgun (WGS) entry which is preliminary data.</text>
</comment>
<dbReference type="AlphaFoldDB" id="A0AAE8N2H8"/>
<gene>
    <name evidence="3" type="ORF">DNG_06338</name>
</gene>
<keyword evidence="1" id="KW-0539">Nucleus</keyword>
<dbReference type="SMART" id="SM00906">
    <property type="entry name" value="Fungal_trans"/>
    <property type="match status" value="1"/>
</dbReference>
<dbReference type="GO" id="GO:0003700">
    <property type="term" value="F:DNA-binding transcription factor activity"/>
    <property type="evidence" value="ECO:0007669"/>
    <property type="project" value="InterPro"/>
</dbReference>
<dbReference type="GO" id="GO:0003677">
    <property type="term" value="F:DNA binding"/>
    <property type="evidence" value="ECO:0007669"/>
    <property type="project" value="InterPro"/>
</dbReference>
<reference evidence="3" key="1">
    <citation type="submission" date="2018-03" db="EMBL/GenBank/DDBJ databases">
        <authorList>
            <person name="Guldener U."/>
        </authorList>
    </citation>
    <scope>NUCLEOTIDE SEQUENCE</scope>
</reference>
<evidence type="ECO:0000259" key="2">
    <source>
        <dbReference type="SMART" id="SM00906"/>
    </source>
</evidence>
<dbReference type="Proteomes" id="UP001187682">
    <property type="component" value="Unassembled WGS sequence"/>
</dbReference>
<feature type="domain" description="Xylanolytic transcriptional activator regulatory" evidence="2">
    <location>
        <begin position="90"/>
        <end position="164"/>
    </location>
</feature>
<evidence type="ECO:0000313" key="3">
    <source>
        <dbReference type="EMBL" id="SPO03655.1"/>
    </source>
</evidence>
<dbReference type="EMBL" id="ONZQ02000008">
    <property type="protein sequence ID" value="SPO03655.1"/>
    <property type="molecule type" value="Genomic_DNA"/>
</dbReference>
<dbReference type="InterPro" id="IPR007219">
    <property type="entry name" value="XnlR_reg_dom"/>
</dbReference>
<dbReference type="GO" id="GO:0006351">
    <property type="term" value="P:DNA-templated transcription"/>
    <property type="evidence" value="ECO:0007669"/>
    <property type="project" value="InterPro"/>
</dbReference>
<protein>
    <recommendedName>
        <fullName evidence="2">Xylanolytic transcriptional activator regulatory domain-containing protein</fullName>
    </recommendedName>
</protein>
<organism evidence="3 4">
    <name type="scientific">Cephalotrichum gorgonifer</name>
    <dbReference type="NCBI Taxonomy" id="2041049"/>
    <lineage>
        <taxon>Eukaryota</taxon>
        <taxon>Fungi</taxon>
        <taxon>Dikarya</taxon>
        <taxon>Ascomycota</taxon>
        <taxon>Pezizomycotina</taxon>
        <taxon>Sordariomycetes</taxon>
        <taxon>Hypocreomycetidae</taxon>
        <taxon>Microascales</taxon>
        <taxon>Microascaceae</taxon>
        <taxon>Cephalotrichum</taxon>
    </lineage>
</organism>
<dbReference type="PANTHER" id="PTHR46910:SF25">
    <property type="entry name" value="ABC-TRANSPORTER-REGULATING TRANSCRIPTION FACTOR"/>
    <property type="match status" value="1"/>
</dbReference>